<dbReference type="Proteomes" id="UP000050326">
    <property type="component" value="Unassembled WGS sequence"/>
</dbReference>
<dbReference type="EMBL" id="LKET01000039">
    <property type="protein sequence ID" value="KPU43320.1"/>
    <property type="molecule type" value="Genomic_DNA"/>
</dbReference>
<keyword evidence="2" id="KW-1185">Reference proteome</keyword>
<gene>
    <name evidence="1" type="ORF">OXPF_27610</name>
</gene>
<dbReference type="AlphaFoldDB" id="A0A0N8NSY4"/>
<protein>
    <recommendedName>
        <fullName evidence="3">DUF2225 domain-containing protein</fullName>
    </recommendedName>
</protein>
<accession>A0A0N8NSY4</accession>
<proteinExistence type="predicted"/>
<dbReference type="OrthoDB" id="9780343at2"/>
<reference evidence="1 2" key="1">
    <citation type="submission" date="2015-09" db="EMBL/GenBank/DDBJ databases">
        <title>Genome sequence of Oxobacter pfennigii DSM 3222.</title>
        <authorList>
            <person name="Poehlein A."/>
            <person name="Bengelsdorf F.R."/>
            <person name="Schiel-Bengelsdorf B."/>
            <person name="Duerre P."/>
            <person name="Daniel R."/>
        </authorList>
    </citation>
    <scope>NUCLEOTIDE SEQUENCE [LARGE SCALE GENOMIC DNA]</scope>
    <source>
        <strain evidence="1 2">DSM 3222</strain>
    </source>
</reference>
<organism evidence="1 2">
    <name type="scientific">Oxobacter pfennigii</name>
    <dbReference type="NCBI Taxonomy" id="36849"/>
    <lineage>
        <taxon>Bacteria</taxon>
        <taxon>Bacillati</taxon>
        <taxon>Bacillota</taxon>
        <taxon>Clostridia</taxon>
        <taxon>Eubacteriales</taxon>
        <taxon>Clostridiaceae</taxon>
        <taxon>Oxobacter</taxon>
    </lineage>
</organism>
<evidence type="ECO:0000313" key="1">
    <source>
        <dbReference type="EMBL" id="KPU43320.1"/>
    </source>
</evidence>
<evidence type="ECO:0000313" key="2">
    <source>
        <dbReference type="Proteomes" id="UP000050326"/>
    </source>
</evidence>
<dbReference type="Pfam" id="PF09986">
    <property type="entry name" value="DUF2225"/>
    <property type="match status" value="1"/>
</dbReference>
<comment type="caution">
    <text evidence="1">The sequence shown here is derived from an EMBL/GenBank/DDBJ whole genome shotgun (WGS) entry which is preliminary data.</text>
</comment>
<dbReference type="InterPro" id="IPR018708">
    <property type="entry name" value="DUF2225"/>
</dbReference>
<evidence type="ECO:0008006" key="3">
    <source>
        <dbReference type="Google" id="ProtNLM"/>
    </source>
</evidence>
<dbReference type="RefSeq" id="WP_054875777.1">
    <property type="nucleotide sequence ID" value="NZ_LKET01000039.1"/>
</dbReference>
<dbReference type="STRING" id="36849.OXPF_27610"/>
<name>A0A0N8NSY4_9CLOT</name>
<sequence length="233" mass="27777">MSQYLYKKEFTCPVCENKFQSSVVRNSMVRLAKRDTDLFRYYKNINPYYYEIKVCPRCGFAFSEHSTLGLDYEVKKNFYNSVSKHWNSVDYCGERSLKEAIATFKLALLAAQITNEKLSVRGNYCLRLCWLNRLDENHEEEMRFMKSAFSAFEESYQTEDNKGIKVMKPEVMLYMLGELSFRLQNYADTKKWFSIALGECTKNPFIDAKIKDIIRDRWMDIKYEIFHENHENI</sequence>